<dbReference type="InterPro" id="IPR004330">
    <property type="entry name" value="FAR1_DNA_bnd_dom"/>
</dbReference>
<dbReference type="EMBL" id="DF933807">
    <property type="protein sequence ID" value="GAM33547.1"/>
    <property type="molecule type" value="Genomic_DNA"/>
</dbReference>
<dbReference type="InterPro" id="IPR010061">
    <property type="entry name" value="MeMal-semiAld_DH"/>
</dbReference>
<proteinExistence type="inferred from homology"/>
<feature type="domain" description="FAR1" evidence="3">
    <location>
        <begin position="147"/>
        <end position="230"/>
    </location>
</feature>
<evidence type="ECO:0000256" key="2">
    <source>
        <dbReference type="SAM" id="MobiDB-lite"/>
    </source>
</evidence>
<feature type="region of interest" description="Disordered" evidence="2">
    <location>
        <begin position="11"/>
        <end position="86"/>
    </location>
</feature>
<evidence type="ECO:0000313" key="4">
    <source>
        <dbReference type="EMBL" id="GAM33547.1"/>
    </source>
</evidence>
<dbReference type="PANTHER" id="PTHR43866:SF3">
    <property type="entry name" value="METHYLMALONATE-SEMIALDEHYDE DEHYDROGENASE [ACYLATING], MITOCHONDRIAL"/>
    <property type="match status" value="1"/>
</dbReference>
<organism evidence="4 5">
    <name type="scientific">Talaromyces pinophilus</name>
    <name type="common">Penicillium pinophilum</name>
    <dbReference type="NCBI Taxonomy" id="128442"/>
    <lineage>
        <taxon>Eukaryota</taxon>
        <taxon>Fungi</taxon>
        <taxon>Dikarya</taxon>
        <taxon>Ascomycota</taxon>
        <taxon>Pezizomycotina</taxon>
        <taxon>Eurotiomycetes</taxon>
        <taxon>Eurotiomycetidae</taxon>
        <taxon>Eurotiales</taxon>
        <taxon>Trichocomaceae</taxon>
        <taxon>Talaromyces</taxon>
        <taxon>Talaromyces sect. Talaromyces</taxon>
    </lineage>
</organism>
<evidence type="ECO:0000259" key="3">
    <source>
        <dbReference type="Pfam" id="PF03101"/>
    </source>
</evidence>
<reference evidence="5" key="1">
    <citation type="journal article" date="2015" name="Genome Announc.">
        <title>Draft genome sequence of Talaromyces cellulolyticus strain Y-94, a source of lignocellulosic biomass-degrading enzymes.</title>
        <authorList>
            <person name="Fujii T."/>
            <person name="Koike H."/>
            <person name="Sawayama S."/>
            <person name="Yano S."/>
            <person name="Inoue H."/>
        </authorList>
    </citation>
    <scope>NUCLEOTIDE SEQUENCE [LARGE SCALE GENOMIC DNA]</scope>
    <source>
        <strain evidence="5">Y-94</strain>
    </source>
</reference>
<evidence type="ECO:0000256" key="1">
    <source>
        <dbReference type="ARBA" id="ARBA00009986"/>
    </source>
</evidence>
<dbReference type="PANTHER" id="PTHR43866">
    <property type="entry name" value="MALONATE-SEMIALDEHYDE DEHYDROGENASE"/>
    <property type="match status" value="1"/>
</dbReference>
<dbReference type="Proteomes" id="UP000053095">
    <property type="component" value="Unassembled WGS sequence"/>
</dbReference>
<comment type="similarity">
    <text evidence="1">Belongs to the aldehyde dehydrogenase family.</text>
</comment>
<sequence>MADFRSHLIKWALDPPPVPPMQAPDSAPFDLRSYLNKTSDKTESPIPRKSKASDKVAEAQRVLQGQFRPTQNASRRQLRPAREAIDSDSLFHDSDVDYTDPFAKDAATIIPDYEPHARGSLPPMNMYPMQMDYKEVADEINRWLAKHKQGYGIVIQRSNKTAMGNLRSVTLGCDRGGAYKNSHRVTEADRRRRYTRPTRKVSCPFRFQIKPGDEGAWKATMVSDVHNHFLSGDVAEHAKQRQLFLSPGIKDEIITMFNAKVPARKVLAELEKNHGDIPIRRKDLYNLKRTASIKSQLHGSNFQSPGES</sequence>
<dbReference type="GO" id="GO:0006574">
    <property type="term" value="P:L-valine catabolic process"/>
    <property type="evidence" value="ECO:0007669"/>
    <property type="project" value="TreeGrafter"/>
</dbReference>
<gene>
    <name evidence="4" type="ORF">TCE0_011f00515</name>
</gene>
<dbReference type="Pfam" id="PF03101">
    <property type="entry name" value="FAR1"/>
    <property type="match status" value="1"/>
</dbReference>
<dbReference type="GO" id="GO:0004491">
    <property type="term" value="F:methylmalonate-semialdehyde dehydrogenase (acylating, NAD) activity"/>
    <property type="evidence" value="ECO:0007669"/>
    <property type="project" value="InterPro"/>
</dbReference>
<keyword evidence="5" id="KW-1185">Reference proteome</keyword>
<dbReference type="GO" id="GO:0006210">
    <property type="term" value="P:thymine catabolic process"/>
    <property type="evidence" value="ECO:0007669"/>
    <property type="project" value="TreeGrafter"/>
</dbReference>
<accession>A0A0B8MXJ6</accession>
<protein>
    <recommendedName>
        <fullName evidence="3">FAR1 domain-containing protein</fullName>
    </recommendedName>
</protein>
<name>A0A0B8MXJ6_TALPI</name>
<evidence type="ECO:0000313" key="5">
    <source>
        <dbReference type="Proteomes" id="UP000053095"/>
    </source>
</evidence>
<dbReference type="GO" id="GO:0005739">
    <property type="term" value="C:mitochondrion"/>
    <property type="evidence" value="ECO:0007669"/>
    <property type="project" value="TreeGrafter"/>
</dbReference>
<dbReference type="AlphaFoldDB" id="A0A0B8MXJ6"/>